<dbReference type="InParanoid" id="G4TRD9"/>
<evidence type="ECO:0000313" key="1">
    <source>
        <dbReference type="EMBL" id="CCA73882.1"/>
    </source>
</evidence>
<reference evidence="1 2" key="1">
    <citation type="journal article" date="2011" name="PLoS Pathog.">
        <title>Endophytic Life Strategies Decoded by Genome and Transcriptome Analyses of the Mutualistic Root Symbiont Piriformospora indica.</title>
        <authorList>
            <person name="Zuccaro A."/>
            <person name="Lahrmann U."/>
            <person name="Guldener U."/>
            <person name="Langen G."/>
            <person name="Pfiffi S."/>
            <person name="Biedenkopf D."/>
            <person name="Wong P."/>
            <person name="Samans B."/>
            <person name="Grimm C."/>
            <person name="Basiewicz M."/>
            <person name="Murat C."/>
            <person name="Martin F."/>
            <person name="Kogel K.H."/>
        </authorList>
    </citation>
    <scope>NUCLEOTIDE SEQUENCE [LARGE SCALE GENOMIC DNA]</scope>
    <source>
        <strain evidence="1 2">DSM 11827</strain>
    </source>
</reference>
<sequence length="194" mass="20719">MTPSQVTKALASFGGPCAPSPNNACRTADQIATAVNQSFRRFGLDTVGEQAAVFALMAFESGGFQFDVNVFPGRPGQGTRNMMMFDFVLPYALEFNPSAVRAIRSDLVLGRATAADVPDDQQRNLIRATVLGDELSFASGAWFLREKCKPDIALGLQSATADAWNRYMGPECVGAGQDPARLALYQAALEAMGA</sequence>
<protein>
    <submittedName>
        <fullName evidence="1">Uncharacterized protein</fullName>
    </submittedName>
</protein>
<comment type="caution">
    <text evidence="1">The sequence shown here is derived from an EMBL/GenBank/DDBJ whole genome shotgun (WGS) entry which is preliminary data.</text>
</comment>
<dbReference type="EMBL" id="CAFZ01000260">
    <property type="protein sequence ID" value="CCA73882.1"/>
    <property type="molecule type" value="Genomic_DNA"/>
</dbReference>
<dbReference type="Proteomes" id="UP000007148">
    <property type="component" value="Unassembled WGS sequence"/>
</dbReference>
<gene>
    <name evidence="1" type="ORF">PIIN_07835</name>
</gene>
<dbReference type="AlphaFoldDB" id="G4TRD9"/>
<dbReference type="OMA" id="GSGPWFY"/>
<organism evidence="1 2">
    <name type="scientific">Serendipita indica (strain DSM 11827)</name>
    <name type="common">Root endophyte fungus</name>
    <name type="synonym">Piriformospora indica</name>
    <dbReference type="NCBI Taxonomy" id="1109443"/>
    <lineage>
        <taxon>Eukaryota</taxon>
        <taxon>Fungi</taxon>
        <taxon>Dikarya</taxon>
        <taxon>Basidiomycota</taxon>
        <taxon>Agaricomycotina</taxon>
        <taxon>Agaricomycetes</taxon>
        <taxon>Sebacinales</taxon>
        <taxon>Serendipitaceae</taxon>
        <taxon>Serendipita</taxon>
    </lineage>
</organism>
<keyword evidence="2" id="KW-1185">Reference proteome</keyword>
<evidence type="ECO:0000313" key="2">
    <source>
        <dbReference type="Proteomes" id="UP000007148"/>
    </source>
</evidence>
<dbReference type="HOGENOM" id="CLU_071125_1_0_1"/>
<dbReference type="OrthoDB" id="2349272at2759"/>
<accession>G4TRD9</accession>
<dbReference type="eggNOG" id="ENOG502SPR5">
    <property type="taxonomic scope" value="Eukaryota"/>
</dbReference>
<proteinExistence type="predicted"/>
<name>G4TRD9_SERID</name>